<dbReference type="EMBL" id="AKHW03003682">
    <property type="protein sequence ID" value="KYO33535.1"/>
    <property type="molecule type" value="Genomic_DNA"/>
</dbReference>
<proteinExistence type="predicted"/>
<gene>
    <name evidence="1" type="ORF">Y1Q_0008717</name>
</gene>
<protein>
    <submittedName>
        <fullName evidence="1">Uncharacterized protein</fullName>
    </submittedName>
</protein>
<dbReference type="AlphaFoldDB" id="A0A151NAK1"/>
<accession>A0A151NAK1</accession>
<evidence type="ECO:0000313" key="2">
    <source>
        <dbReference type="Proteomes" id="UP000050525"/>
    </source>
</evidence>
<dbReference type="Proteomes" id="UP000050525">
    <property type="component" value="Unassembled WGS sequence"/>
</dbReference>
<evidence type="ECO:0000313" key="1">
    <source>
        <dbReference type="EMBL" id="KYO33535.1"/>
    </source>
</evidence>
<name>A0A151NAK1_ALLMI</name>
<comment type="caution">
    <text evidence="1">The sequence shown here is derived from an EMBL/GenBank/DDBJ whole genome shotgun (WGS) entry which is preliminary data.</text>
</comment>
<organism evidence="1 2">
    <name type="scientific">Alligator mississippiensis</name>
    <name type="common">American alligator</name>
    <dbReference type="NCBI Taxonomy" id="8496"/>
    <lineage>
        <taxon>Eukaryota</taxon>
        <taxon>Metazoa</taxon>
        <taxon>Chordata</taxon>
        <taxon>Craniata</taxon>
        <taxon>Vertebrata</taxon>
        <taxon>Euteleostomi</taxon>
        <taxon>Archelosauria</taxon>
        <taxon>Archosauria</taxon>
        <taxon>Crocodylia</taxon>
        <taxon>Alligatoridae</taxon>
        <taxon>Alligatorinae</taxon>
        <taxon>Alligator</taxon>
    </lineage>
</organism>
<keyword evidence="2" id="KW-1185">Reference proteome</keyword>
<reference evidence="1 2" key="1">
    <citation type="journal article" date="2012" name="Genome Biol.">
        <title>Sequencing three crocodilian genomes to illuminate the evolution of archosaurs and amniotes.</title>
        <authorList>
            <person name="St John J.A."/>
            <person name="Braun E.L."/>
            <person name="Isberg S.R."/>
            <person name="Miles L.G."/>
            <person name="Chong A.Y."/>
            <person name="Gongora J."/>
            <person name="Dalzell P."/>
            <person name="Moran C."/>
            <person name="Bed'hom B."/>
            <person name="Abzhanov A."/>
            <person name="Burgess S.C."/>
            <person name="Cooksey A.M."/>
            <person name="Castoe T.A."/>
            <person name="Crawford N.G."/>
            <person name="Densmore L.D."/>
            <person name="Drew J.C."/>
            <person name="Edwards S.V."/>
            <person name="Faircloth B.C."/>
            <person name="Fujita M.K."/>
            <person name="Greenwold M.J."/>
            <person name="Hoffmann F.G."/>
            <person name="Howard J.M."/>
            <person name="Iguchi T."/>
            <person name="Janes D.E."/>
            <person name="Khan S.Y."/>
            <person name="Kohno S."/>
            <person name="de Koning A.J."/>
            <person name="Lance S.L."/>
            <person name="McCarthy F.M."/>
            <person name="McCormack J.E."/>
            <person name="Merchant M.E."/>
            <person name="Peterson D.G."/>
            <person name="Pollock D.D."/>
            <person name="Pourmand N."/>
            <person name="Raney B.J."/>
            <person name="Roessler K.A."/>
            <person name="Sanford J.R."/>
            <person name="Sawyer R.H."/>
            <person name="Schmidt C.J."/>
            <person name="Triplett E.W."/>
            <person name="Tuberville T.D."/>
            <person name="Venegas-Anaya M."/>
            <person name="Howard J.T."/>
            <person name="Jarvis E.D."/>
            <person name="Guillette L.J.Jr."/>
            <person name="Glenn T.C."/>
            <person name="Green R.E."/>
            <person name="Ray D.A."/>
        </authorList>
    </citation>
    <scope>NUCLEOTIDE SEQUENCE [LARGE SCALE GENOMIC DNA]</scope>
    <source>
        <strain evidence="1">KSC_2009_1</strain>
    </source>
</reference>
<sequence>MQIAWQSLIGSGPNMKIDLAAYGGNIRVQKCIRVACDSPCYRITVTAARPNYSVYLERHKLSLETYLNSYKLFSMSL</sequence>